<dbReference type="EC" id="5.6.2.3" evidence="1"/>
<proteinExistence type="inferred from homology"/>
<evidence type="ECO:0000259" key="2">
    <source>
        <dbReference type="Pfam" id="PF05970"/>
    </source>
</evidence>
<keyword evidence="4" id="KW-1185">Reference proteome</keyword>
<dbReference type="Gene3D" id="3.40.50.300">
    <property type="entry name" value="P-loop containing nucleotide triphosphate hydrolases"/>
    <property type="match status" value="2"/>
</dbReference>
<sequence>MDEISMSSQRIFHIVNAIHHRLSNNDFPFGGIQLILVGDFWQLKPIPSPLDAGRSVYTSELFDKVFPHRVELKRVLRQRDEEEKLKNALDNIREGLCSDEVEEYFKYLERELSSNDVVEPSHIYFKRLPVEVHNLNVLASLPGELTTFESKDTGNGRFLEKTVGQVLAFKPGCRVMLVYNINDVLKNGYRGQYVGVDPDNEERLLVNFPNVGHVAVSRRTWYKYDITGRVQGSRTQFPLSLCYAITVHKSQSLTLDSAVIHCSPEFVPGQTYVALSRVTTEATLQVLGFRRSYLLPPPYELLSLVTNQMGDVDANVGCCTAMHLEENWFECYEEREKETDEMDHDVVVNDDFPSSASQFFESNGGVPVNLEDVLLCMSDFSDELSLPPSSFTVKTFLENVMNDNNEDSYSEAVKSAAKYGVNNLEIFELLTLILWCRIFQLFEDYFTENMEEMQMTNKDFTCATSKLQHLFLSQEYRSDVISAFNVTNWLEIDDGKRSVSALLVFHLFQLFGEELGKRVRKEEETVPIDFNVHEMGPEGRGKVRYIGGWVISKAMHKARSYVVDNKLSESITVRIKINERMKRIELLENNVVITHEAVRHSSANQETLNLTESRQYRGRGLIHIKDDAFRFFLALEQERINKINVQRLSCLQHDLVDDSIAEALKNTTLKTAFTALFNIDANKNKDIIVEMYNEVIERYFKMGAGQSLRDFRRDFHVKKSLAHRKEVMEKKKKAEENQMKVHLPEIEQDRSASKKVSHVRLLALVNKLGEGGLKRLYKKNDLHHLCDAYNVRWVSRWNKVKLASELAISIPLYDAIPCHQITSTYAVNLVQQNAGRVPVLRIRRL</sequence>
<keyword evidence="1 3" id="KW-0347">Helicase</keyword>
<dbReference type="SUPFAM" id="SSF52540">
    <property type="entry name" value="P-loop containing nucleoside triphosphate hydrolases"/>
    <property type="match status" value="1"/>
</dbReference>
<evidence type="ECO:0000313" key="3">
    <source>
        <dbReference type="EMBL" id="CAB3986730.1"/>
    </source>
</evidence>
<comment type="caution">
    <text evidence="3">The sequence shown here is derived from an EMBL/GenBank/DDBJ whole genome shotgun (WGS) entry which is preliminary data.</text>
</comment>
<evidence type="ECO:0000313" key="4">
    <source>
        <dbReference type="Proteomes" id="UP001152795"/>
    </source>
</evidence>
<keyword evidence="1" id="KW-0547">Nucleotide-binding</keyword>
<keyword evidence="1" id="KW-0067">ATP-binding</keyword>
<dbReference type="GO" id="GO:0043139">
    <property type="term" value="F:5'-3' DNA helicase activity"/>
    <property type="evidence" value="ECO:0007669"/>
    <property type="project" value="UniProtKB-EC"/>
</dbReference>
<comment type="catalytic activity">
    <reaction evidence="1">
        <text>ATP + H2O = ADP + phosphate + H(+)</text>
        <dbReference type="Rhea" id="RHEA:13065"/>
        <dbReference type="ChEBI" id="CHEBI:15377"/>
        <dbReference type="ChEBI" id="CHEBI:15378"/>
        <dbReference type="ChEBI" id="CHEBI:30616"/>
        <dbReference type="ChEBI" id="CHEBI:43474"/>
        <dbReference type="ChEBI" id="CHEBI:456216"/>
        <dbReference type="EC" id="5.6.2.3"/>
    </reaction>
</comment>
<dbReference type="GO" id="GO:0000723">
    <property type="term" value="P:telomere maintenance"/>
    <property type="evidence" value="ECO:0007669"/>
    <property type="project" value="InterPro"/>
</dbReference>
<dbReference type="Gene3D" id="2.30.30.940">
    <property type="match status" value="1"/>
</dbReference>
<protein>
    <recommendedName>
        <fullName evidence="1">ATP-dependent DNA helicase</fullName>
        <ecNumber evidence="1">5.6.2.3</ecNumber>
    </recommendedName>
</protein>
<dbReference type="EMBL" id="CACRXK020001062">
    <property type="protein sequence ID" value="CAB3986730.1"/>
    <property type="molecule type" value="Genomic_DNA"/>
</dbReference>
<dbReference type="PANTHER" id="PTHR47642">
    <property type="entry name" value="ATP-DEPENDENT DNA HELICASE"/>
    <property type="match status" value="1"/>
</dbReference>
<dbReference type="GO" id="GO:0005524">
    <property type="term" value="F:ATP binding"/>
    <property type="evidence" value="ECO:0007669"/>
    <property type="project" value="UniProtKB-KW"/>
</dbReference>
<feature type="domain" description="DNA helicase Pif1-like DEAD-box helicase" evidence="2">
    <location>
        <begin position="1"/>
        <end position="99"/>
    </location>
</feature>
<dbReference type="PANTHER" id="PTHR47642:SF6">
    <property type="entry name" value="ATP-DEPENDENT DNA HELICASE"/>
    <property type="match status" value="1"/>
</dbReference>
<keyword evidence="1" id="KW-0234">DNA repair</keyword>
<dbReference type="Pfam" id="PF05970">
    <property type="entry name" value="PIF1"/>
    <property type="match status" value="1"/>
</dbReference>
<dbReference type="AlphaFoldDB" id="A0A6S7GQ22"/>
<evidence type="ECO:0000256" key="1">
    <source>
        <dbReference type="RuleBase" id="RU363044"/>
    </source>
</evidence>
<keyword evidence="1" id="KW-0233">DNA recombination</keyword>
<dbReference type="GO" id="GO:0006281">
    <property type="term" value="P:DNA repair"/>
    <property type="evidence" value="ECO:0007669"/>
    <property type="project" value="UniProtKB-KW"/>
</dbReference>
<gene>
    <name evidence="3" type="ORF">PACLA_8A043635</name>
</gene>
<dbReference type="Proteomes" id="UP001152795">
    <property type="component" value="Unassembled WGS sequence"/>
</dbReference>
<dbReference type="InterPro" id="IPR051055">
    <property type="entry name" value="PIF1_helicase"/>
</dbReference>
<comment type="cofactor">
    <cofactor evidence="1">
        <name>Mg(2+)</name>
        <dbReference type="ChEBI" id="CHEBI:18420"/>
    </cofactor>
</comment>
<keyword evidence="1" id="KW-0378">Hydrolase</keyword>
<dbReference type="InterPro" id="IPR010285">
    <property type="entry name" value="DNA_helicase_pif1-like_DEAD"/>
</dbReference>
<keyword evidence="1" id="KW-0227">DNA damage</keyword>
<dbReference type="CDD" id="cd18809">
    <property type="entry name" value="SF1_C_RecD"/>
    <property type="match status" value="1"/>
</dbReference>
<comment type="similarity">
    <text evidence="1">Belongs to the helicase family.</text>
</comment>
<dbReference type="InterPro" id="IPR027417">
    <property type="entry name" value="P-loop_NTPase"/>
</dbReference>
<accession>A0A6S7GQ22</accession>
<organism evidence="3 4">
    <name type="scientific">Paramuricea clavata</name>
    <name type="common">Red gorgonian</name>
    <name type="synonym">Violescent sea-whip</name>
    <dbReference type="NCBI Taxonomy" id="317549"/>
    <lineage>
        <taxon>Eukaryota</taxon>
        <taxon>Metazoa</taxon>
        <taxon>Cnidaria</taxon>
        <taxon>Anthozoa</taxon>
        <taxon>Octocorallia</taxon>
        <taxon>Malacalcyonacea</taxon>
        <taxon>Plexauridae</taxon>
        <taxon>Paramuricea</taxon>
    </lineage>
</organism>
<name>A0A6S7GQ22_PARCT</name>
<reference evidence="3" key="1">
    <citation type="submission" date="2020-04" db="EMBL/GenBank/DDBJ databases">
        <authorList>
            <person name="Alioto T."/>
            <person name="Alioto T."/>
            <person name="Gomez Garrido J."/>
        </authorList>
    </citation>
    <scope>NUCLEOTIDE SEQUENCE</scope>
    <source>
        <strain evidence="3">A484AB</strain>
    </source>
</reference>
<dbReference type="GO" id="GO:0016787">
    <property type="term" value="F:hydrolase activity"/>
    <property type="evidence" value="ECO:0007669"/>
    <property type="project" value="UniProtKB-KW"/>
</dbReference>
<dbReference type="GO" id="GO:0006310">
    <property type="term" value="P:DNA recombination"/>
    <property type="evidence" value="ECO:0007669"/>
    <property type="project" value="UniProtKB-KW"/>
</dbReference>